<protein>
    <submittedName>
        <fullName evidence="1">Uncharacterized protein</fullName>
    </submittedName>
</protein>
<accession>A0A6V7W0F4</accession>
<comment type="caution">
    <text evidence="1">The sequence shown here is derived from an EMBL/GenBank/DDBJ whole genome shotgun (WGS) entry which is preliminary data.</text>
</comment>
<dbReference type="AlphaFoldDB" id="A0A6V7W0F4"/>
<organism evidence="1 2">
    <name type="scientific">Meloidogyne enterolobii</name>
    <name type="common">Root-knot nematode worm</name>
    <name type="synonym">Meloidogyne mayaguensis</name>
    <dbReference type="NCBI Taxonomy" id="390850"/>
    <lineage>
        <taxon>Eukaryota</taxon>
        <taxon>Metazoa</taxon>
        <taxon>Ecdysozoa</taxon>
        <taxon>Nematoda</taxon>
        <taxon>Chromadorea</taxon>
        <taxon>Rhabditida</taxon>
        <taxon>Tylenchina</taxon>
        <taxon>Tylenchomorpha</taxon>
        <taxon>Tylenchoidea</taxon>
        <taxon>Meloidogynidae</taxon>
        <taxon>Meloidogyninae</taxon>
        <taxon>Meloidogyne</taxon>
    </lineage>
</organism>
<dbReference type="EMBL" id="CAJEWN010000376">
    <property type="protein sequence ID" value="CAD2180630.1"/>
    <property type="molecule type" value="Genomic_DNA"/>
</dbReference>
<dbReference type="Proteomes" id="UP000580250">
    <property type="component" value="Unassembled WGS sequence"/>
</dbReference>
<sequence>MFETLYFSDFIFLIIIRHSRLINLIVNIEMDSHQSGVKNVLKDWPEKYRDIYARVLHGVSSEYPGVAWSRYEEFTYLIPSSIFCSLSCYRLSKSLQSKFDTHNGLSPGHNVKFLVKVDPVGDKDFTVKAYMNTTKNDSHLPTDSRFFKVNCVLSDEFPQRCFSKELGEVFLPPRVLNATPIPNVVYEAFVDCKLFIRNDDGSRVSAATQVEIRPELVKLIRVKPLQSKLYSEHVDILRICPWNTKKVESGEIKPQLMHWDYGEEGIVYFNKSNQGKLPFPTRALSKVRLWYFENNRVIRARWPRTQVKITLGMERMIWESISVDSRLRYPPLNEGQFFFGWIVYNEFISCYYVQNYRLSKEGEAIQNQLEKRIVIDSGNPVNEYFVRIRESPLFKNLYICGPFENILIADPKFILRNVSLDTHREMGCPVWVRLEPEHERLAHFSISELNKSVGEFSASEKMMSYPNIFGIGLIVDLETNSIFSENHPQKRILLSNTDIFNIKMGHFFYFSAAYWPLKQVYLIGNYQLISEERRKPIDTYYLGNKLIFEDYFRCYIFQMDDTHMSRNFGPISDSMSLITRKTKNEEEDWPTEGHGYVCFNPDWQAGRSSQFILYSLELDRTAKCVTSSYIQQKELKWWQHQHKDAHELCRCDEILHLLYSIKQKSEEFFDEEKRENLKNTLKVYQNETCLN</sequence>
<evidence type="ECO:0000313" key="2">
    <source>
        <dbReference type="Proteomes" id="UP000580250"/>
    </source>
</evidence>
<proteinExistence type="predicted"/>
<evidence type="ECO:0000313" key="1">
    <source>
        <dbReference type="EMBL" id="CAD2180630.1"/>
    </source>
</evidence>
<name>A0A6V7W0F4_MELEN</name>
<reference evidence="1 2" key="1">
    <citation type="submission" date="2020-08" db="EMBL/GenBank/DDBJ databases">
        <authorList>
            <person name="Koutsovoulos G."/>
            <person name="Danchin GJ E."/>
        </authorList>
    </citation>
    <scope>NUCLEOTIDE SEQUENCE [LARGE SCALE GENOMIC DNA]</scope>
</reference>
<gene>
    <name evidence="1" type="ORF">MENT_LOCUS32720</name>
</gene>
<dbReference type="OrthoDB" id="5911263at2759"/>